<dbReference type="Gene3D" id="3.20.20.370">
    <property type="entry name" value="Glycoside hydrolase/deacetylase"/>
    <property type="match status" value="1"/>
</dbReference>
<accession>A0ABR1MWN4</accession>
<comment type="caution">
    <text evidence="10">The sequence shown here is derived from an EMBL/GenBank/DDBJ whole genome shotgun (WGS) entry which is preliminary data.</text>
</comment>
<reference evidence="10 11" key="1">
    <citation type="submission" date="2024-04" db="EMBL/GenBank/DDBJ databases">
        <title>Phyllosticta paracitricarpa is synonymous to the EU quarantine fungus P. citricarpa based on phylogenomic analyses.</title>
        <authorList>
            <consortium name="Lawrence Berkeley National Laboratory"/>
            <person name="Van ingen-buijs V.A."/>
            <person name="Van westerhoven A.C."/>
            <person name="Haridas S."/>
            <person name="Skiadas P."/>
            <person name="Martin F."/>
            <person name="Groenewald J.Z."/>
            <person name="Crous P.W."/>
            <person name="Seidl M.F."/>
        </authorList>
    </citation>
    <scope>NUCLEOTIDE SEQUENCE [LARGE SCALE GENOMIC DNA]</scope>
    <source>
        <strain evidence="10 11">CBS 141358</strain>
    </source>
</reference>
<evidence type="ECO:0000256" key="2">
    <source>
        <dbReference type="ARBA" id="ARBA00022723"/>
    </source>
</evidence>
<dbReference type="PANTHER" id="PTHR46471:SF6">
    <property type="entry name" value="GLYCOSYL HYDROLASE"/>
    <property type="match status" value="1"/>
</dbReference>
<name>A0ABR1MWN4_9PEZI</name>
<dbReference type="EMBL" id="JBBPBF010000037">
    <property type="protein sequence ID" value="KAK7607356.1"/>
    <property type="molecule type" value="Genomic_DNA"/>
</dbReference>
<dbReference type="CDD" id="cd10917">
    <property type="entry name" value="CE4_NodB_like_6s_7s"/>
    <property type="match status" value="1"/>
</dbReference>
<organism evidence="10 11">
    <name type="scientific">Phyllosticta paracitricarpa</name>
    <dbReference type="NCBI Taxonomy" id="2016321"/>
    <lineage>
        <taxon>Eukaryota</taxon>
        <taxon>Fungi</taxon>
        <taxon>Dikarya</taxon>
        <taxon>Ascomycota</taxon>
        <taxon>Pezizomycotina</taxon>
        <taxon>Dothideomycetes</taxon>
        <taxon>Dothideomycetes incertae sedis</taxon>
        <taxon>Botryosphaeriales</taxon>
        <taxon>Phyllostictaceae</taxon>
        <taxon>Phyllosticta</taxon>
    </lineage>
</organism>
<evidence type="ECO:0000256" key="7">
    <source>
        <dbReference type="SAM" id="MobiDB-lite"/>
    </source>
</evidence>
<dbReference type="InterPro" id="IPR011330">
    <property type="entry name" value="Glyco_hydro/deAcase_b/a-brl"/>
</dbReference>
<dbReference type="PANTHER" id="PTHR46471">
    <property type="entry name" value="CHITIN DEACETYLASE"/>
    <property type="match status" value="1"/>
</dbReference>
<keyword evidence="3 8" id="KW-0732">Signal</keyword>
<evidence type="ECO:0000313" key="10">
    <source>
        <dbReference type="EMBL" id="KAK7607356.1"/>
    </source>
</evidence>
<keyword evidence="6" id="KW-0170">Cobalt</keyword>
<evidence type="ECO:0000256" key="1">
    <source>
        <dbReference type="ARBA" id="ARBA00001941"/>
    </source>
</evidence>
<keyword evidence="11" id="KW-1185">Reference proteome</keyword>
<evidence type="ECO:0000256" key="5">
    <source>
        <dbReference type="ARBA" id="ARBA00023277"/>
    </source>
</evidence>
<dbReference type="Pfam" id="PF01522">
    <property type="entry name" value="Polysacc_deac_1"/>
    <property type="match status" value="1"/>
</dbReference>
<evidence type="ECO:0000259" key="9">
    <source>
        <dbReference type="PROSITE" id="PS51677"/>
    </source>
</evidence>
<keyword evidence="5" id="KW-0119">Carbohydrate metabolism</keyword>
<evidence type="ECO:0000256" key="6">
    <source>
        <dbReference type="ARBA" id="ARBA00023285"/>
    </source>
</evidence>
<sequence length="877" mass="93007">MRVLHFSGILATLASTALQVEAACSSPLLIDDFSNWSSNNNALKSWTSDDGTMSKISAANKKLTFQPKSDSYFYETFACQTAAQNGYDSLSFSIKGPSGGYLTLELQSMTACGASGQYQSFFYTVSGLTGQTQTVTVPWSKFGGGNPSAITAFSWSAFSSTSASWELGQIQFGCSGKAPVSSSVKPVSSSAKPPPSNVSSSGKPSPVSSSSVKPSSSIVPSSVPSSSIVSSSVPSSSIASSSGKPSSSIASTSARSSSINVSSSGKATSSSAMPSSSNVVAASSSAKPTGSVIAASSTIASSTLVTSVGSSPSSAPGQCTNTLIDDWSSQSRLTFLFYNAMLNPSSDDGTMKSVVVNPGNRVTLTPKNTASYMYSQLGCMNAKNYGGISLRIKAAAGSSFAIELDSGCGSNPSANTLTTSQLGWSFDGTEKLYSVPFSKFSGLDTSTLQTILFSNLKSAVTFGPMQLYCGDTVAEYIPPASPSNPAVTATVPAPSGTAAALVIDSFSKKDTNALGFFHGADDGMTLKWESNKLTITSPDSDYAFYTQVSASCRDMTSYDGDYLHIAYYGSNAFSIALQQHNPTCNEQIAPYPETWDSLEAARYATGNDIYIPMSHFNIQRGRVIGFAFKGFYTTNPTSFTKVEIVPSVPAGVTIPNKLPSGQLMFACKRNNSFAFAIDDGDPTMAQQVLNIIKEEGIKVTFFTVGAPLLDPSTNLSNVYNEMMSAGHQIALHSYTHPKMEGLPSYDAIDWEYNQDIAAVKKTMGGLHTPYFRPPFGNEGARMRQRLANSVSDITDSPYIVNWSVDVEDWLWATSSTPEKQLDAFNRDVKKGGNLVVLHYLYPSTVGYLRQFIQIAKATGKDLMRVDQCMEDPNAPAL</sequence>
<dbReference type="PROSITE" id="PS51677">
    <property type="entry name" value="NODB"/>
    <property type="match status" value="1"/>
</dbReference>
<feature type="signal peptide" evidence="8">
    <location>
        <begin position="1"/>
        <end position="22"/>
    </location>
</feature>
<evidence type="ECO:0000256" key="3">
    <source>
        <dbReference type="ARBA" id="ARBA00022729"/>
    </source>
</evidence>
<evidence type="ECO:0000313" key="11">
    <source>
        <dbReference type="Proteomes" id="UP001367316"/>
    </source>
</evidence>
<dbReference type="Gene3D" id="2.60.120.430">
    <property type="entry name" value="Galactose-binding lectin"/>
    <property type="match status" value="1"/>
</dbReference>
<gene>
    <name evidence="10" type="ORF">JOL62DRAFT_276885</name>
</gene>
<dbReference type="InterPro" id="IPR002509">
    <property type="entry name" value="NODB_dom"/>
</dbReference>
<feature type="domain" description="NodB homology" evidence="9">
    <location>
        <begin position="671"/>
        <end position="863"/>
    </location>
</feature>
<evidence type="ECO:0000256" key="4">
    <source>
        <dbReference type="ARBA" id="ARBA00022801"/>
    </source>
</evidence>
<keyword evidence="2" id="KW-0479">Metal-binding</keyword>
<evidence type="ECO:0000256" key="8">
    <source>
        <dbReference type="SAM" id="SignalP"/>
    </source>
</evidence>
<dbReference type="SUPFAM" id="SSF88713">
    <property type="entry name" value="Glycoside hydrolase/deacetylase"/>
    <property type="match status" value="1"/>
</dbReference>
<protein>
    <recommendedName>
        <fullName evidence="9">NodB homology domain-containing protein</fullName>
    </recommendedName>
</protein>
<feature type="chain" id="PRO_5045640414" description="NodB homology domain-containing protein" evidence="8">
    <location>
        <begin position="23"/>
        <end position="877"/>
    </location>
</feature>
<comment type="cofactor">
    <cofactor evidence="1">
        <name>Co(2+)</name>
        <dbReference type="ChEBI" id="CHEBI:48828"/>
    </cofactor>
</comment>
<feature type="region of interest" description="Disordered" evidence="7">
    <location>
        <begin position="183"/>
        <end position="276"/>
    </location>
</feature>
<proteinExistence type="predicted"/>
<dbReference type="Proteomes" id="UP001367316">
    <property type="component" value="Unassembled WGS sequence"/>
</dbReference>
<keyword evidence="4" id="KW-0378">Hydrolase</keyword>